<accession>X0T9X2</accession>
<dbReference type="AlphaFoldDB" id="X0T9X2"/>
<gene>
    <name evidence="1" type="ORF">S01H1_18859</name>
</gene>
<reference evidence="1" key="1">
    <citation type="journal article" date="2014" name="Front. Microbiol.">
        <title>High frequency of phylogenetically diverse reductive dehalogenase-homologous genes in deep subseafloor sedimentary metagenomes.</title>
        <authorList>
            <person name="Kawai M."/>
            <person name="Futagami T."/>
            <person name="Toyoda A."/>
            <person name="Takaki Y."/>
            <person name="Nishi S."/>
            <person name="Hori S."/>
            <person name="Arai W."/>
            <person name="Tsubouchi T."/>
            <person name="Morono Y."/>
            <person name="Uchiyama I."/>
            <person name="Ito T."/>
            <person name="Fujiyama A."/>
            <person name="Inagaki F."/>
            <person name="Takami H."/>
        </authorList>
    </citation>
    <scope>NUCLEOTIDE SEQUENCE</scope>
    <source>
        <strain evidence="1">Expedition CK06-06</strain>
    </source>
</reference>
<organism evidence="1">
    <name type="scientific">marine sediment metagenome</name>
    <dbReference type="NCBI Taxonomy" id="412755"/>
    <lineage>
        <taxon>unclassified sequences</taxon>
        <taxon>metagenomes</taxon>
        <taxon>ecological metagenomes</taxon>
    </lineage>
</organism>
<sequence length="43" mass="5024">PKNKAKTFAITFGNQDSDLVYYLLYEERIPLPSFSISTETRLR</sequence>
<comment type="caution">
    <text evidence="1">The sequence shown here is derived from an EMBL/GenBank/DDBJ whole genome shotgun (WGS) entry which is preliminary data.</text>
</comment>
<protein>
    <submittedName>
        <fullName evidence="1">Uncharacterized protein</fullName>
    </submittedName>
</protein>
<feature type="non-terminal residue" evidence="1">
    <location>
        <position position="1"/>
    </location>
</feature>
<dbReference type="EMBL" id="BARS01010120">
    <property type="protein sequence ID" value="GAF89989.1"/>
    <property type="molecule type" value="Genomic_DNA"/>
</dbReference>
<evidence type="ECO:0000313" key="1">
    <source>
        <dbReference type="EMBL" id="GAF89989.1"/>
    </source>
</evidence>
<proteinExistence type="predicted"/>
<name>X0T9X2_9ZZZZ</name>